<dbReference type="GO" id="GO:0000026">
    <property type="term" value="F:alpha-1,2-mannosyltransferase activity"/>
    <property type="evidence" value="ECO:0007669"/>
    <property type="project" value="TreeGrafter"/>
</dbReference>
<evidence type="ECO:0000256" key="1">
    <source>
        <dbReference type="ARBA" id="ARBA00004477"/>
    </source>
</evidence>
<feature type="transmembrane region" description="Helical" evidence="10">
    <location>
        <begin position="254"/>
        <end position="275"/>
    </location>
</feature>
<keyword evidence="6 10" id="KW-0256">Endoplasmic reticulum</keyword>
<reference evidence="12 13" key="1">
    <citation type="journal article" date="2019" name="Sci. Rep.">
        <title>Comparative genomics of chytrid fungi reveal insights into the obligate biotrophic and pathogenic lifestyle of Synchytrium endobioticum.</title>
        <authorList>
            <person name="van de Vossenberg B.T.L.H."/>
            <person name="Warris S."/>
            <person name="Nguyen H.D.T."/>
            <person name="van Gent-Pelzer M.P.E."/>
            <person name="Joly D.L."/>
            <person name="van de Geest H.C."/>
            <person name="Bonants P.J.M."/>
            <person name="Smith D.S."/>
            <person name="Levesque C.A."/>
            <person name="van der Lee T.A.J."/>
        </authorList>
    </citation>
    <scope>NUCLEOTIDE SEQUENCE [LARGE SCALE GENOMIC DNA]</scope>
    <source>
        <strain evidence="12 13">JEL517</strain>
    </source>
</reference>
<dbReference type="PANTHER" id="PTHR22760">
    <property type="entry name" value="GLYCOSYLTRANSFERASE"/>
    <property type="match status" value="1"/>
</dbReference>
<comment type="similarity">
    <text evidence="2">Belongs to the glycosyltransferase 22 family. PIGB subfamily.</text>
</comment>
<feature type="region of interest" description="Disordered" evidence="11">
    <location>
        <begin position="526"/>
        <end position="551"/>
    </location>
</feature>
<keyword evidence="5 10" id="KW-0812">Transmembrane</keyword>
<feature type="transmembrane region" description="Helical" evidence="10">
    <location>
        <begin position="170"/>
        <end position="191"/>
    </location>
</feature>
<evidence type="ECO:0000313" key="13">
    <source>
        <dbReference type="Proteomes" id="UP000319731"/>
    </source>
</evidence>
<dbReference type="GO" id="GO:0005789">
    <property type="term" value="C:endoplasmic reticulum membrane"/>
    <property type="evidence" value="ECO:0007669"/>
    <property type="project" value="UniProtKB-SubCell"/>
</dbReference>
<comment type="function">
    <text evidence="9">Mannosyltransferase involved in glycosylphosphatidylinositol-anchor biosynthesis. Transfers the third mannose to Man2-GlcN-acyl-PI during GPI precursor assembly.</text>
</comment>
<protein>
    <recommendedName>
        <fullName evidence="10">Mannosyltransferase</fullName>
        <ecNumber evidence="10">2.4.1.-</ecNumber>
    </recommendedName>
</protein>
<dbReference type="Pfam" id="PF03901">
    <property type="entry name" value="Glyco_transf_22"/>
    <property type="match status" value="1"/>
</dbReference>
<feature type="transmembrane region" description="Helical" evidence="10">
    <location>
        <begin position="203"/>
        <end position="221"/>
    </location>
</feature>
<evidence type="ECO:0000256" key="8">
    <source>
        <dbReference type="ARBA" id="ARBA00023136"/>
    </source>
</evidence>
<dbReference type="EMBL" id="QEAO01000022">
    <property type="protein sequence ID" value="TPX33207.1"/>
    <property type="molecule type" value="Genomic_DNA"/>
</dbReference>
<feature type="transmembrane region" description="Helical" evidence="10">
    <location>
        <begin position="309"/>
        <end position="328"/>
    </location>
</feature>
<keyword evidence="13" id="KW-1185">Reference proteome</keyword>
<evidence type="ECO:0000313" key="12">
    <source>
        <dbReference type="EMBL" id="TPX33207.1"/>
    </source>
</evidence>
<dbReference type="GeneID" id="42005116"/>
<dbReference type="AlphaFoldDB" id="A0A507BWK2"/>
<feature type="transmembrane region" description="Helical" evidence="10">
    <location>
        <begin position="87"/>
        <end position="107"/>
    </location>
</feature>
<evidence type="ECO:0000256" key="7">
    <source>
        <dbReference type="ARBA" id="ARBA00022989"/>
    </source>
</evidence>
<keyword evidence="8 10" id="KW-0472">Membrane</keyword>
<evidence type="ECO:0000256" key="2">
    <source>
        <dbReference type="ARBA" id="ARBA00006065"/>
    </source>
</evidence>
<evidence type="ECO:0000256" key="10">
    <source>
        <dbReference type="RuleBase" id="RU363075"/>
    </source>
</evidence>
<dbReference type="Proteomes" id="UP000319731">
    <property type="component" value="Unassembled WGS sequence"/>
</dbReference>
<gene>
    <name evidence="12" type="ORF">SmJEL517_g03891</name>
</gene>
<sequence length="551" mass="63566">MTKTTQLSSDQYLFLILVGYRIVNALVVRTYFDPDEYWQSVEVAHGLVFGYGYMTWEWKEGIRSILHPLIFGCVYKILASIGAPSKWIILGPRVFQGVVAAIGDLFMVKLARKMFDREAGQWTLFCMVTSWFWFYAGIRTYSNSMEAVLTWVGLYFWPWTTSSRLTASLLAAYLTFVIRPTGVMLWSFLGLSLLIRANRKISVLLKALAVGASVIAISFTLDRIFFRRWTCTFCNFAYLNIVEGISSYYGTHPWHWYITQGLPVIMGTHLPFAIYGMMNNRTPKLSTLTQAMAGTLSVYSLLEHKEFRFLLPLLGPGMMFAGKGLAVFCKRGKWIARSTILTIVVSNAVAAYYFSTMHKRGVVQVIEYLRQVRGNVTDVVFLMPCHSTPFYSHLHAPIPMRFLSCEPPLRIEQKQYYRDETTLFHQSVENFIVAFFAPRISENMTAPWRPRFAEREDIPPPRQNYTIKRYKWPSHLVFYENIEDELKKVIQWTDYRECARFFNGYFADDPRQSGDVVVYCRDAAAGESKTPLPKTQSVESSKDAEKKRVEE</sequence>
<dbReference type="STRING" id="1806994.A0A507BWK2"/>
<proteinExistence type="inferred from homology"/>
<accession>A0A507BWK2</accession>
<evidence type="ECO:0000256" key="3">
    <source>
        <dbReference type="ARBA" id="ARBA00022676"/>
    </source>
</evidence>
<keyword evidence="7 10" id="KW-1133">Transmembrane helix</keyword>
<organism evidence="12 13">
    <name type="scientific">Synchytrium microbalum</name>
    <dbReference type="NCBI Taxonomy" id="1806994"/>
    <lineage>
        <taxon>Eukaryota</taxon>
        <taxon>Fungi</taxon>
        <taxon>Fungi incertae sedis</taxon>
        <taxon>Chytridiomycota</taxon>
        <taxon>Chytridiomycota incertae sedis</taxon>
        <taxon>Chytridiomycetes</taxon>
        <taxon>Synchytriales</taxon>
        <taxon>Synchytriaceae</taxon>
        <taxon>Synchytrium</taxon>
    </lineage>
</organism>
<feature type="transmembrane region" description="Helical" evidence="10">
    <location>
        <begin position="334"/>
        <end position="354"/>
    </location>
</feature>
<dbReference type="RefSeq" id="XP_031024249.1">
    <property type="nucleotide sequence ID" value="XM_031169819.1"/>
</dbReference>
<evidence type="ECO:0000256" key="4">
    <source>
        <dbReference type="ARBA" id="ARBA00022679"/>
    </source>
</evidence>
<evidence type="ECO:0000256" key="6">
    <source>
        <dbReference type="ARBA" id="ARBA00022824"/>
    </source>
</evidence>
<feature type="compositionally biased region" description="Basic and acidic residues" evidence="11">
    <location>
        <begin position="540"/>
        <end position="551"/>
    </location>
</feature>
<dbReference type="OrthoDB" id="416834at2759"/>
<evidence type="ECO:0000256" key="9">
    <source>
        <dbReference type="ARBA" id="ARBA00024708"/>
    </source>
</evidence>
<dbReference type="InterPro" id="IPR005599">
    <property type="entry name" value="GPI_mannosylTrfase"/>
</dbReference>
<comment type="subcellular location">
    <subcellularLocation>
        <location evidence="1 10">Endoplasmic reticulum membrane</location>
        <topology evidence="1 10">Multi-pass membrane protein</topology>
    </subcellularLocation>
</comment>
<dbReference type="GO" id="GO:0006506">
    <property type="term" value="P:GPI anchor biosynthetic process"/>
    <property type="evidence" value="ECO:0007669"/>
    <property type="project" value="TreeGrafter"/>
</dbReference>
<keyword evidence="4" id="KW-0808">Transferase</keyword>
<dbReference type="PANTHER" id="PTHR22760:SF4">
    <property type="entry name" value="GPI MANNOSYLTRANSFERASE 3"/>
    <property type="match status" value="1"/>
</dbReference>
<name>A0A507BWK2_9FUNG</name>
<keyword evidence="3 10" id="KW-0328">Glycosyltransferase</keyword>
<dbReference type="EC" id="2.4.1.-" evidence="10"/>
<evidence type="ECO:0000256" key="5">
    <source>
        <dbReference type="ARBA" id="ARBA00022692"/>
    </source>
</evidence>
<comment type="caution">
    <text evidence="12">The sequence shown here is derived from an EMBL/GenBank/DDBJ whole genome shotgun (WGS) entry which is preliminary data.</text>
</comment>
<feature type="transmembrane region" description="Helical" evidence="10">
    <location>
        <begin position="12"/>
        <end position="31"/>
    </location>
</feature>
<evidence type="ECO:0000256" key="11">
    <source>
        <dbReference type="SAM" id="MobiDB-lite"/>
    </source>
</evidence>